<name>A0ACB9JPA9_9ASTR</name>
<comment type="caution">
    <text evidence="1">The sequence shown here is derived from an EMBL/GenBank/DDBJ whole genome shotgun (WGS) entry which is preliminary data.</text>
</comment>
<evidence type="ECO:0000313" key="1">
    <source>
        <dbReference type="EMBL" id="KAI3821681.1"/>
    </source>
</evidence>
<proteinExistence type="predicted"/>
<protein>
    <submittedName>
        <fullName evidence="1">Uncharacterized protein</fullName>
    </submittedName>
</protein>
<gene>
    <name evidence="1" type="ORF">L1987_09250</name>
</gene>
<dbReference type="Proteomes" id="UP001056120">
    <property type="component" value="Linkage Group LG03"/>
</dbReference>
<accession>A0ACB9JPA9</accession>
<sequence length="164" mass="18229">MGAVGDEHDELGDVSDYELSPHVRHALKSVLQTILRALTGAVSYIDVVHHRSLLSSTCAMSLWNYGPDVMDALVELVVALAASNGKYVDLCLDMLVSNFMPPYNFLEILKQPRGLAKKDQVIIRVHSALKGIADLVPLAPSSWNKLLGRECQMHSSRKLKWLYM</sequence>
<reference evidence="1 2" key="2">
    <citation type="journal article" date="2022" name="Mol. Ecol. Resour.">
        <title>The genomes of chicory, endive, great burdock and yacon provide insights into Asteraceae paleo-polyploidization history and plant inulin production.</title>
        <authorList>
            <person name="Fan W."/>
            <person name="Wang S."/>
            <person name="Wang H."/>
            <person name="Wang A."/>
            <person name="Jiang F."/>
            <person name="Liu H."/>
            <person name="Zhao H."/>
            <person name="Xu D."/>
            <person name="Zhang Y."/>
        </authorList>
    </citation>
    <scope>NUCLEOTIDE SEQUENCE [LARGE SCALE GENOMIC DNA]</scope>
    <source>
        <strain evidence="2">cv. Yunnan</strain>
        <tissue evidence="1">Leaves</tissue>
    </source>
</reference>
<dbReference type="EMBL" id="CM042020">
    <property type="protein sequence ID" value="KAI3821681.1"/>
    <property type="molecule type" value="Genomic_DNA"/>
</dbReference>
<evidence type="ECO:0000313" key="2">
    <source>
        <dbReference type="Proteomes" id="UP001056120"/>
    </source>
</evidence>
<reference evidence="2" key="1">
    <citation type="journal article" date="2022" name="Mol. Ecol. Resour.">
        <title>The genomes of chicory, endive, great burdock and yacon provide insights into Asteraceae palaeo-polyploidization history and plant inulin production.</title>
        <authorList>
            <person name="Fan W."/>
            <person name="Wang S."/>
            <person name="Wang H."/>
            <person name="Wang A."/>
            <person name="Jiang F."/>
            <person name="Liu H."/>
            <person name="Zhao H."/>
            <person name="Xu D."/>
            <person name="Zhang Y."/>
        </authorList>
    </citation>
    <scope>NUCLEOTIDE SEQUENCE [LARGE SCALE GENOMIC DNA]</scope>
    <source>
        <strain evidence="2">cv. Yunnan</strain>
    </source>
</reference>
<organism evidence="1 2">
    <name type="scientific">Smallanthus sonchifolius</name>
    <dbReference type="NCBI Taxonomy" id="185202"/>
    <lineage>
        <taxon>Eukaryota</taxon>
        <taxon>Viridiplantae</taxon>
        <taxon>Streptophyta</taxon>
        <taxon>Embryophyta</taxon>
        <taxon>Tracheophyta</taxon>
        <taxon>Spermatophyta</taxon>
        <taxon>Magnoliopsida</taxon>
        <taxon>eudicotyledons</taxon>
        <taxon>Gunneridae</taxon>
        <taxon>Pentapetalae</taxon>
        <taxon>asterids</taxon>
        <taxon>campanulids</taxon>
        <taxon>Asterales</taxon>
        <taxon>Asteraceae</taxon>
        <taxon>Asteroideae</taxon>
        <taxon>Heliantheae alliance</taxon>
        <taxon>Millerieae</taxon>
        <taxon>Smallanthus</taxon>
    </lineage>
</organism>
<keyword evidence="2" id="KW-1185">Reference proteome</keyword>